<feature type="non-terminal residue" evidence="1">
    <location>
        <position position="107"/>
    </location>
</feature>
<dbReference type="Proteomes" id="UP000708208">
    <property type="component" value="Unassembled WGS sequence"/>
</dbReference>
<feature type="non-terminal residue" evidence="1">
    <location>
        <position position="1"/>
    </location>
</feature>
<accession>A0A8J2KRI4</accession>
<dbReference type="EMBL" id="CAJVCH010521457">
    <property type="protein sequence ID" value="CAG7821799.1"/>
    <property type="molecule type" value="Genomic_DNA"/>
</dbReference>
<organism evidence="1 2">
    <name type="scientific">Allacma fusca</name>
    <dbReference type="NCBI Taxonomy" id="39272"/>
    <lineage>
        <taxon>Eukaryota</taxon>
        <taxon>Metazoa</taxon>
        <taxon>Ecdysozoa</taxon>
        <taxon>Arthropoda</taxon>
        <taxon>Hexapoda</taxon>
        <taxon>Collembola</taxon>
        <taxon>Symphypleona</taxon>
        <taxon>Sminthuridae</taxon>
        <taxon>Allacma</taxon>
    </lineage>
</organism>
<comment type="caution">
    <text evidence="1">The sequence shown here is derived from an EMBL/GenBank/DDBJ whole genome shotgun (WGS) entry which is preliminary data.</text>
</comment>
<dbReference type="AlphaFoldDB" id="A0A8J2KRI4"/>
<name>A0A8J2KRI4_9HEXA</name>
<evidence type="ECO:0000313" key="1">
    <source>
        <dbReference type="EMBL" id="CAG7821799.1"/>
    </source>
</evidence>
<gene>
    <name evidence="1" type="ORF">AFUS01_LOCUS32109</name>
</gene>
<sequence>NDEIIAISGVDIVDQMTAEYRCGQKTDRWPNVIAIELFDFVCIHSYIMLCLKLPDWMKNSKSRRRLWNEQLAEEMVIPQILARSWQGLQSTVTAEMKLFGAKPPEKL</sequence>
<proteinExistence type="predicted"/>
<protein>
    <submittedName>
        <fullName evidence="1">Uncharacterized protein</fullName>
    </submittedName>
</protein>
<evidence type="ECO:0000313" key="2">
    <source>
        <dbReference type="Proteomes" id="UP000708208"/>
    </source>
</evidence>
<keyword evidence="2" id="KW-1185">Reference proteome</keyword>
<dbReference type="OrthoDB" id="10049986at2759"/>
<reference evidence="1" key="1">
    <citation type="submission" date="2021-06" db="EMBL/GenBank/DDBJ databases">
        <authorList>
            <person name="Hodson N. C."/>
            <person name="Mongue J. A."/>
            <person name="Jaron S. K."/>
        </authorList>
    </citation>
    <scope>NUCLEOTIDE SEQUENCE</scope>
</reference>